<organism evidence="6 7">
    <name type="scientific">Trichuris muris</name>
    <name type="common">Mouse whipworm</name>
    <dbReference type="NCBI Taxonomy" id="70415"/>
    <lineage>
        <taxon>Eukaryota</taxon>
        <taxon>Metazoa</taxon>
        <taxon>Ecdysozoa</taxon>
        <taxon>Nematoda</taxon>
        <taxon>Enoplea</taxon>
        <taxon>Dorylaimia</taxon>
        <taxon>Trichinellida</taxon>
        <taxon>Trichuridae</taxon>
        <taxon>Trichuris</taxon>
    </lineage>
</organism>
<dbReference type="PROSITE" id="PS01031">
    <property type="entry name" value="SHSP"/>
    <property type="match status" value="1"/>
</dbReference>
<reference evidence="7" key="3">
    <citation type="submission" date="2019-12" db="UniProtKB">
        <authorList>
            <consortium name="WormBaseParasite"/>
        </authorList>
    </citation>
    <scope>IDENTIFICATION</scope>
</reference>
<dbReference type="CDD" id="cd06526">
    <property type="entry name" value="metazoan_ACD"/>
    <property type="match status" value="1"/>
</dbReference>
<dbReference type="GO" id="GO:0005634">
    <property type="term" value="C:nucleus"/>
    <property type="evidence" value="ECO:0007669"/>
    <property type="project" value="TreeGrafter"/>
</dbReference>
<dbReference type="InterPro" id="IPR008978">
    <property type="entry name" value="HSP20-like_chaperone"/>
</dbReference>
<sequence length="174" mass="20385">MLSNYDPMNMWYQWAPSRLFGQDFGMPLTDAMGMMVPFSSRAWNMQNAPTEVINEKNRYAVNIDCSHFRPEEIEVKMANDRLVIHAKHNERMDPHGYISREFTRQYTIPKDIQEDTWNSHFDNNGILTVEAKKKAAVSQNERIIPITYGGRKPEIKCSHHESEKKCSHHESEKK</sequence>
<feature type="region of interest" description="Disordered" evidence="4">
    <location>
        <begin position="151"/>
        <end position="174"/>
    </location>
</feature>
<evidence type="ECO:0000256" key="4">
    <source>
        <dbReference type="SAM" id="MobiDB-lite"/>
    </source>
</evidence>
<dbReference type="GO" id="GO:0042026">
    <property type="term" value="P:protein refolding"/>
    <property type="evidence" value="ECO:0007669"/>
    <property type="project" value="TreeGrafter"/>
</dbReference>
<evidence type="ECO:0000256" key="2">
    <source>
        <dbReference type="PROSITE-ProRule" id="PRU00285"/>
    </source>
</evidence>
<dbReference type="PANTHER" id="PTHR45640">
    <property type="entry name" value="HEAT SHOCK PROTEIN HSP-12.2-RELATED"/>
    <property type="match status" value="1"/>
</dbReference>
<keyword evidence="6" id="KW-1185">Reference proteome</keyword>
<dbReference type="GO" id="GO:0005737">
    <property type="term" value="C:cytoplasm"/>
    <property type="evidence" value="ECO:0007669"/>
    <property type="project" value="TreeGrafter"/>
</dbReference>
<reference evidence="6" key="1">
    <citation type="submission" date="2013-11" db="EMBL/GenBank/DDBJ databases">
        <authorList>
            <person name="Aslett M."/>
        </authorList>
    </citation>
    <scope>NUCLEOTIDE SEQUENCE [LARGE SCALE GENOMIC DNA]</scope>
    <source>
        <strain evidence="6">Edinburgh</strain>
    </source>
</reference>
<dbReference type="SUPFAM" id="SSF49764">
    <property type="entry name" value="HSP20-like chaperones"/>
    <property type="match status" value="1"/>
</dbReference>
<dbReference type="WBParaSite" id="TMUE_1000004924.2">
    <property type="protein sequence ID" value="TMUE_1000004924.2"/>
    <property type="gene ID" value="WBGene00288111"/>
</dbReference>
<evidence type="ECO:0000256" key="1">
    <source>
        <dbReference type="ARBA" id="ARBA00023016"/>
    </source>
</evidence>
<evidence type="ECO:0000256" key="3">
    <source>
        <dbReference type="RuleBase" id="RU003616"/>
    </source>
</evidence>
<reference evidence="6" key="2">
    <citation type="submission" date="2014-03" db="EMBL/GenBank/DDBJ databases">
        <title>The whipworm genome and dual-species transcriptomics of an intimate host-pathogen interaction.</title>
        <authorList>
            <person name="Foth B.J."/>
            <person name="Tsai I.J."/>
            <person name="Reid A.J."/>
            <person name="Bancroft A.J."/>
            <person name="Nichol S."/>
            <person name="Tracey A."/>
            <person name="Holroyd N."/>
            <person name="Cotton J.A."/>
            <person name="Stanley E.J."/>
            <person name="Zarowiecki M."/>
            <person name="Liu J.Z."/>
            <person name="Huckvale T."/>
            <person name="Cooper P.J."/>
            <person name="Grencis R.K."/>
            <person name="Berriman M."/>
        </authorList>
    </citation>
    <scope>NUCLEOTIDE SEQUENCE [LARGE SCALE GENOMIC DNA]</scope>
    <source>
        <strain evidence="6">Edinburgh</strain>
    </source>
</reference>
<dbReference type="Proteomes" id="UP000046395">
    <property type="component" value="Unassembled WGS sequence"/>
</dbReference>
<accession>A0A5S6QCK3</accession>
<dbReference type="STRING" id="70415.A0A5S6QCK3"/>
<protein>
    <submittedName>
        <fullName evidence="7 8">SHSP domain-containing protein</fullName>
    </submittedName>
</protein>
<dbReference type="Pfam" id="PF00011">
    <property type="entry name" value="HSP20"/>
    <property type="match status" value="1"/>
</dbReference>
<dbReference type="InterPro" id="IPR002068">
    <property type="entry name" value="A-crystallin/Hsp20_dom"/>
</dbReference>
<dbReference type="PANTHER" id="PTHR45640:SF13">
    <property type="entry name" value="HEAT SHOCK PROTEIN 22-RELATED"/>
    <property type="match status" value="1"/>
</dbReference>
<name>A0A5S6QCK3_TRIMR</name>
<dbReference type="GO" id="GO:0009408">
    <property type="term" value="P:response to heat"/>
    <property type="evidence" value="ECO:0007669"/>
    <property type="project" value="TreeGrafter"/>
</dbReference>
<dbReference type="Gene3D" id="2.60.40.790">
    <property type="match status" value="1"/>
</dbReference>
<evidence type="ECO:0000313" key="7">
    <source>
        <dbReference type="WBParaSite" id="TMUE_1000004924.1"/>
    </source>
</evidence>
<dbReference type="GO" id="GO:0051082">
    <property type="term" value="F:unfolded protein binding"/>
    <property type="evidence" value="ECO:0007669"/>
    <property type="project" value="TreeGrafter"/>
</dbReference>
<dbReference type="InterPro" id="IPR001436">
    <property type="entry name" value="Alpha-crystallin/sHSP_animal"/>
</dbReference>
<evidence type="ECO:0000313" key="6">
    <source>
        <dbReference type="Proteomes" id="UP000046395"/>
    </source>
</evidence>
<keyword evidence="1" id="KW-0346">Stress response</keyword>
<dbReference type="WBParaSite" id="TMUE_1000004924.1">
    <property type="protein sequence ID" value="TMUE_1000004924.1"/>
    <property type="gene ID" value="WBGene00288111"/>
</dbReference>
<feature type="domain" description="SHSP" evidence="5">
    <location>
        <begin position="41"/>
        <end position="149"/>
    </location>
</feature>
<proteinExistence type="inferred from homology"/>
<evidence type="ECO:0000313" key="8">
    <source>
        <dbReference type="WBParaSite" id="TMUE_1000004924.2"/>
    </source>
</evidence>
<dbReference type="AlphaFoldDB" id="A0A5S6QCK3"/>
<comment type="similarity">
    <text evidence="2 3">Belongs to the small heat shock protein (HSP20) family.</text>
</comment>
<evidence type="ECO:0000259" key="5">
    <source>
        <dbReference type="PROSITE" id="PS01031"/>
    </source>
</evidence>